<gene>
    <name evidence="6" type="primary">sox32</name>
</gene>
<protein>
    <submittedName>
        <fullName evidence="6">SRY-box transcription factor 32</fullName>
    </submittedName>
</protein>
<dbReference type="Gene3D" id="1.10.30.10">
    <property type="entry name" value="High mobility group box domain"/>
    <property type="match status" value="1"/>
</dbReference>
<dbReference type="GeneID" id="117544756"/>
<dbReference type="PANTHER" id="PTHR10270:SF11">
    <property type="entry name" value="CASANOVA"/>
    <property type="match status" value="1"/>
</dbReference>
<organism evidence="5 6">
    <name type="scientific">Gymnodraco acuticeps</name>
    <name type="common">Antarctic dragonfish</name>
    <dbReference type="NCBI Taxonomy" id="8218"/>
    <lineage>
        <taxon>Eukaryota</taxon>
        <taxon>Metazoa</taxon>
        <taxon>Chordata</taxon>
        <taxon>Craniata</taxon>
        <taxon>Vertebrata</taxon>
        <taxon>Euteleostomi</taxon>
        <taxon>Actinopterygii</taxon>
        <taxon>Neopterygii</taxon>
        <taxon>Teleostei</taxon>
        <taxon>Neoteleostei</taxon>
        <taxon>Acanthomorphata</taxon>
        <taxon>Eupercaria</taxon>
        <taxon>Perciformes</taxon>
        <taxon>Notothenioidei</taxon>
        <taxon>Bathydraconidae</taxon>
        <taxon>Gymnodraco</taxon>
    </lineage>
</organism>
<dbReference type="PROSITE" id="PS50118">
    <property type="entry name" value="HMG_BOX_2"/>
    <property type="match status" value="1"/>
</dbReference>
<feature type="region of interest" description="Disordered" evidence="3">
    <location>
        <begin position="50"/>
        <end position="82"/>
    </location>
</feature>
<dbReference type="GO" id="GO:0030154">
    <property type="term" value="P:cell differentiation"/>
    <property type="evidence" value="ECO:0007669"/>
    <property type="project" value="TreeGrafter"/>
</dbReference>
<dbReference type="InterPro" id="IPR009071">
    <property type="entry name" value="HMG_box_dom"/>
</dbReference>
<keyword evidence="2" id="KW-0539">Nucleus</keyword>
<proteinExistence type="predicted"/>
<dbReference type="PANTHER" id="PTHR10270">
    <property type="entry name" value="SOX TRANSCRIPTION FACTOR"/>
    <property type="match status" value="1"/>
</dbReference>
<dbReference type="Pfam" id="PF00505">
    <property type="entry name" value="HMG_box"/>
    <property type="match status" value="1"/>
</dbReference>
<dbReference type="SUPFAM" id="SSF47095">
    <property type="entry name" value="HMG-box"/>
    <property type="match status" value="1"/>
</dbReference>
<dbReference type="AlphaFoldDB" id="A0A6P8UXJ7"/>
<dbReference type="GO" id="GO:0005634">
    <property type="term" value="C:nucleus"/>
    <property type="evidence" value="ECO:0007669"/>
    <property type="project" value="UniProtKB-UniRule"/>
</dbReference>
<feature type="domain" description="HMG box" evidence="4">
    <location>
        <begin position="85"/>
        <end position="153"/>
    </location>
</feature>
<dbReference type="RefSeq" id="XP_034070032.1">
    <property type="nucleotide sequence ID" value="XM_034214141.1"/>
</dbReference>
<dbReference type="InterPro" id="IPR050140">
    <property type="entry name" value="SRY-related_HMG-box_TF-like"/>
</dbReference>
<name>A0A6P8UXJ7_GYMAC</name>
<dbReference type="SMART" id="SM00398">
    <property type="entry name" value="HMG"/>
    <property type="match status" value="1"/>
</dbReference>
<dbReference type="GO" id="GO:0001228">
    <property type="term" value="F:DNA-binding transcription activator activity, RNA polymerase II-specific"/>
    <property type="evidence" value="ECO:0007669"/>
    <property type="project" value="TreeGrafter"/>
</dbReference>
<keyword evidence="5" id="KW-1185">Reference proteome</keyword>
<dbReference type="OrthoDB" id="6247875at2759"/>
<dbReference type="InterPro" id="IPR036910">
    <property type="entry name" value="HMG_box_dom_sf"/>
</dbReference>
<dbReference type="InParanoid" id="A0A6P8UXJ7"/>
<evidence type="ECO:0000256" key="3">
    <source>
        <dbReference type="SAM" id="MobiDB-lite"/>
    </source>
</evidence>
<reference evidence="6" key="1">
    <citation type="submission" date="2025-08" db="UniProtKB">
        <authorList>
            <consortium name="RefSeq"/>
        </authorList>
    </citation>
    <scope>IDENTIFICATION</scope>
</reference>
<evidence type="ECO:0000313" key="5">
    <source>
        <dbReference type="Proteomes" id="UP000515161"/>
    </source>
</evidence>
<evidence type="ECO:0000256" key="2">
    <source>
        <dbReference type="PROSITE-ProRule" id="PRU00267"/>
    </source>
</evidence>
<dbReference type="CTD" id="116990"/>
<dbReference type="GO" id="GO:0000978">
    <property type="term" value="F:RNA polymerase II cis-regulatory region sequence-specific DNA binding"/>
    <property type="evidence" value="ECO:0007669"/>
    <property type="project" value="TreeGrafter"/>
</dbReference>
<feature type="region of interest" description="Disordered" evidence="3">
    <location>
        <begin position="311"/>
        <end position="340"/>
    </location>
</feature>
<evidence type="ECO:0000256" key="1">
    <source>
        <dbReference type="ARBA" id="ARBA00023125"/>
    </source>
</evidence>
<accession>A0A6P8UXJ7</accession>
<evidence type="ECO:0000259" key="4">
    <source>
        <dbReference type="PROSITE" id="PS50118"/>
    </source>
</evidence>
<feature type="DNA-binding region" description="HMG box" evidence="2">
    <location>
        <begin position="85"/>
        <end position="153"/>
    </location>
</feature>
<sequence length="340" mass="38311">MSMTAESQNIITIRSINMHFSHDPAAFQLCANRAMFKSADSGSVDGELMIEERSPSSGPSSPLSVNSDSSCASPEVKSLSTQQRVRRPLNAFIIWTKEERRRLAQLNPDLENTDLSKILGKTWKAMSLVEKRPYMQEAERLRVQHTVDYPNYKYRPRRRRQPKKSSKAQGVELPHSLLCGSGFPGSYNLTYLLQNQQQYSPAFLNSQVNFVSLSNSYPNSYPDTGVAADVFQNKSEVYPNPPAYPAEPQLYFSGQHMQYGFSSAAAPHVDQGESSRVYGGLLSVGPSLEFYLEQVQLDMLYDLDRSEFEQYMGPNPHRPESVDPSCYIQQNSHQEGRSLA</sequence>
<dbReference type="CDD" id="cd22032">
    <property type="entry name" value="HMG-box_SoxF"/>
    <property type="match status" value="1"/>
</dbReference>
<keyword evidence="1 2" id="KW-0238">DNA-binding</keyword>
<evidence type="ECO:0000313" key="6">
    <source>
        <dbReference type="RefSeq" id="XP_034070032.1"/>
    </source>
</evidence>
<dbReference type="KEGG" id="gacu:117544756"/>
<dbReference type="Proteomes" id="UP000515161">
    <property type="component" value="Unplaced"/>
</dbReference>
<dbReference type="FunFam" id="1.10.30.10:FF:000040">
    <property type="entry name" value="SRY (sex determining region Y)-box 32"/>
    <property type="match status" value="1"/>
</dbReference>
<feature type="compositionally biased region" description="Low complexity" evidence="3">
    <location>
        <begin position="55"/>
        <end position="70"/>
    </location>
</feature>